<comment type="caution">
    <text evidence="1">The sequence shown here is derived from an EMBL/GenBank/DDBJ whole genome shotgun (WGS) entry which is preliminary data.</text>
</comment>
<organism evidence="1 2">
    <name type="scientific">Bacillus xiamenensis</name>
    <dbReference type="NCBI Taxonomy" id="1178537"/>
    <lineage>
        <taxon>Bacteria</taxon>
        <taxon>Bacillati</taxon>
        <taxon>Bacillota</taxon>
        <taxon>Bacilli</taxon>
        <taxon>Bacillales</taxon>
        <taxon>Bacillaceae</taxon>
        <taxon>Bacillus</taxon>
    </lineage>
</organism>
<name>A0ABT4F5W1_9BACI</name>
<evidence type="ECO:0000313" key="1">
    <source>
        <dbReference type="EMBL" id="MCY9576880.1"/>
    </source>
</evidence>
<accession>A0ABT4F5W1</accession>
<keyword evidence="2" id="KW-1185">Reference proteome</keyword>
<protein>
    <recommendedName>
        <fullName evidence="3">Helix-turn-helix domain-containing protein</fullName>
    </recommendedName>
</protein>
<evidence type="ECO:0000313" key="2">
    <source>
        <dbReference type="Proteomes" id="UP001527057"/>
    </source>
</evidence>
<dbReference type="Proteomes" id="UP001527057">
    <property type="component" value="Unassembled WGS sequence"/>
</dbReference>
<dbReference type="EMBL" id="JAMDMH010000031">
    <property type="protein sequence ID" value="MCY9576880.1"/>
    <property type="molecule type" value="Genomic_DNA"/>
</dbReference>
<evidence type="ECO:0008006" key="3">
    <source>
        <dbReference type="Google" id="ProtNLM"/>
    </source>
</evidence>
<reference evidence="1 2" key="1">
    <citation type="submission" date="2022-05" db="EMBL/GenBank/DDBJ databases">
        <title>Genome Sequencing of Bee-Associated Microbes.</title>
        <authorList>
            <person name="Dunlap C."/>
        </authorList>
    </citation>
    <scope>NUCLEOTIDE SEQUENCE [LARGE SCALE GENOMIC DNA]</scope>
    <source>
        <strain evidence="1 2">CBP-1093</strain>
    </source>
</reference>
<sequence length="116" mass="13774">MNRGLFESFIRNTLKEEFDKILHLSLIKEESVANKTYLTMNEITERTKLKTSTIGDLIRRRAMPHLRVKSRIIFIEAEILPTINHYKKHGWTDPDDFWSVSNVIKEVEDLRNDEPF</sequence>
<dbReference type="RefSeq" id="WP_197227444.1">
    <property type="nucleotide sequence ID" value="NZ_JAMDMH010000031.1"/>
</dbReference>
<proteinExistence type="predicted"/>
<gene>
    <name evidence="1" type="ORF">M5W27_13850</name>
</gene>